<proteinExistence type="predicted"/>
<evidence type="ECO:0000313" key="2">
    <source>
        <dbReference type="Proteomes" id="UP000275012"/>
    </source>
</evidence>
<evidence type="ECO:0000313" key="1">
    <source>
        <dbReference type="EMBL" id="RMH87402.1"/>
    </source>
</evidence>
<name>A0A3M2HKD5_9GAMM</name>
<comment type="caution">
    <text evidence="1">The sequence shown here is derived from an EMBL/GenBank/DDBJ whole genome shotgun (WGS) entry which is preliminary data.</text>
</comment>
<organism evidence="1 2">
    <name type="scientific">Solilutibacter pythonis</name>
    <dbReference type="NCBI Taxonomy" id="2483112"/>
    <lineage>
        <taxon>Bacteria</taxon>
        <taxon>Pseudomonadati</taxon>
        <taxon>Pseudomonadota</taxon>
        <taxon>Gammaproteobacteria</taxon>
        <taxon>Lysobacterales</taxon>
        <taxon>Lysobacteraceae</taxon>
        <taxon>Solilutibacter</taxon>
    </lineage>
</organism>
<dbReference type="RefSeq" id="WP_122102581.1">
    <property type="nucleotide sequence ID" value="NZ_RFLY01000038.1"/>
</dbReference>
<accession>A0A3M2HKD5</accession>
<sequence>MTFVNEFIPAEDVEKYGLKEIDKHFIVGGTNARDWTIDRERDIYLRNVANGREDWRNQTKWTFYWRGEELTLHLDLLESTGEKPEDPSWSHWRLVRINGSYGLPEHLKTQKDEILETLQEALLVYGDFGVYTSGAEYNQESSVTLDIAEECVL</sequence>
<reference evidence="1 2" key="1">
    <citation type="submission" date="2018-10" db="EMBL/GenBank/DDBJ databases">
        <title>Proposal of Lysobacter pythonis sp. nov. isolated from royal pythons (Python regius).</title>
        <authorList>
            <person name="Hans-Juergen B."/>
            <person name="Huptas C."/>
            <person name="Sandra B."/>
            <person name="Igor L."/>
            <person name="Joachim S."/>
            <person name="Siegfried S."/>
            <person name="Mareike W."/>
            <person name="Peter K."/>
        </authorList>
    </citation>
    <scope>NUCLEOTIDE SEQUENCE [LARGE SCALE GENOMIC DNA]</scope>
    <source>
        <strain evidence="1 2">4284/11</strain>
    </source>
</reference>
<gene>
    <name evidence="1" type="ORF">EBB59_13075</name>
</gene>
<keyword evidence="2" id="KW-1185">Reference proteome</keyword>
<protein>
    <submittedName>
        <fullName evidence="1">Uncharacterized protein</fullName>
    </submittedName>
</protein>
<dbReference type="EMBL" id="RFLY01000038">
    <property type="protein sequence ID" value="RMH87402.1"/>
    <property type="molecule type" value="Genomic_DNA"/>
</dbReference>
<dbReference type="OrthoDB" id="7064567at2"/>
<dbReference type="AlphaFoldDB" id="A0A3M2HKD5"/>
<dbReference type="Proteomes" id="UP000275012">
    <property type="component" value="Unassembled WGS sequence"/>
</dbReference>